<feature type="transmembrane region" description="Helical" evidence="6">
    <location>
        <begin position="394"/>
        <end position="411"/>
    </location>
</feature>
<feature type="transmembrane region" description="Helical" evidence="6">
    <location>
        <begin position="153"/>
        <end position="175"/>
    </location>
</feature>
<dbReference type="PANTHER" id="PTHR30250:SF26">
    <property type="entry name" value="PSMA PROTEIN"/>
    <property type="match status" value="1"/>
</dbReference>
<evidence type="ECO:0000256" key="5">
    <source>
        <dbReference type="ARBA" id="ARBA00023136"/>
    </source>
</evidence>
<comment type="caution">
    <text evidence="7">The sequence shown here is derived from an EMBL/GenBank/DDBJ whole genome shotgun (WGS) entry which is preliminary data.</text>
</comment>
<evidence type="ECO:0000256" key="3">
    <source>
        <dbReference type="ARBA" id="ARBA00022692"/>
    </source>
</evidence>
<dbReference type="Proteomes" id="UP001644719">
    <property type="component" value="Unassembled WGS sequence"/>
</dbReference>
<keyword evidence="2" id="KW-1003">Cell membrane</keyword>
<feature type="transmembrane region" description="Helical" evidence="6">
    <location>
        <begin position="372"/>
        <end position="388"/>
    </location>
</feature>
<feature type="transmembrane region" description="Helical" evidence="6">
    <location>
        <begin position="253"/>
        <end position="278"/>
    </location>
</feature>
<protein>
    <submittedName>
        <fullName evidence="7">Virulence factor MviN</fullName>
    </submittedName>
</protein>
<feature type="transmembrane region" description="Helical" evidence="6">
    <location>
        <begin position="224"/>
        <end position="247"/>
    </location>
</feature>
<keyword evidence="8" id="KW-1185">Reference proteome</keyword>
<dbReference type="RefSeq" id="WP_148463228.1">
    <property type="nucleotide sequence ID" value="NZ_JAAITS010000005.1"/>
</dbReference>
<evidence type="ECO:0000256" key="1">
    <source>
        <dbReference type="ARBA" id="ARBA00004651"/>
    </source>
</evidence>
<dbReference type="InterPro" id="IPR050833">
    <property type="entry name" value="Poly_Biosynth_Transport"/>
</dbReference>
<feature type="transmembrane region" description="Helical" evidence="6">
    <location>
        <begin position="463"/>
        <end position="482"/>
    </location>
</feature>
<dbReference type="PANTHER" id="PTHR30250">
    <property type="entry name" value="PST FAMILY PREDICTED COLANIC ACID TRANSPORTER"/>
    <property type="match status" value="1"/>
</dbReference>
<sequence length="495" mass="55542">MKSKVTLINIISSLTLQVVTVISGFIIPKIILTNFGSSVNGLVSSLNQFLSYITLIEGGITGVVLANLYKPLVDHDNKKISAVLVTAKKFFNKIGYLFIAYSIGVAVVYPILSKEGFSWSFVASLTVVLSLNLLIQYLFSLSFRVLLQADKKLYVISFTQIVITVCNIACAFFSVKIYPSIHLLKLLTGLLYIIQPLVYGYFVKKHYSINWGTEPDDNLLKERWNGFAINCAAFIHNSTDITILTIFTNLATVSIYGVYTLVTNGLNGLFAAVFRAIAPTVGQAYAKGDEHELNKKLDLFEFITFISVYFCFTLSGLLITPFVQLYTNGITDVDYIQPIFGVLIVMAEGLYLIKEPHLDLSYSANKFKELSVPAFVEAGINILVSIILVHKLGLIGVAIGTIAGMTYRMAYQIYFTTKIVKNRKQWIFYKKLLAFSFVTLIGVAICHFVPLTEITVWNWVLHAFIYALIFGVLYLILSLLLFKKDVRYLKEYILK</sequence>
<evidence type="ECO:0000256" key="6">
    <source>
        <dbReference type="SAM" id="Phobius"/>
    </source>
</evidence>
<accession>A0ABX2H4E3</accession>
<feature type="transmembrane region" description="Helical" evidence="6">
    <location>
        <begin position="49"/>
        <end position="69"/>
    </location>
</feature>
<comment type="subcellular location">
    <subcellularLocation>
        <location evidence="1">Cell membrane</location>
        <topology evidence="1">Multi-pass membrane protein</topology>
    </subcellularLocation>
</comment>
<evidence type="ECO:0000313" key="8">
    <source>
        <dbReference type="Proteomes" id="UP001644719"/>
    </source>
</evidence>
<feature type="transmembrane region" description="Helical" evidence="6">
    <location>
        <begin position="90"/>
        <end position="112"/>
    </location>
</feature>
<evidence type="ECO:0000256" key="2">
    <source>
        <dbReference type="ARBA" id="ARBA00022475"/>
    </source>
</evidence>
<feature type="transmembrane region" description="Helical" evidence="6">
    <location>
        <begin position="432"/>
        <end position="451"/>
    </location>
</feature>
<feature type="transmembrane region" description="Helical" evidence="6">
    <location>
        <begin position="7"/>
        <end position="27"/>
    </location>
</feature>
<gene>
    <name evidence="7" type="ORF">G5B17_02485</name>
</gene>
<dbReference type="EMBL" id="JAAITS010000005">
    <property type="protein sequence ID" value="NSG84327.1"/>
    <property type="molecule type" value="Genomic_DNA"/>
</dbReference>
<proteinExistence type="predicted"/>
<feature type="transmembrane region" description="Helical" evidence="6">
    <location>
        <begin position="118"/>
        <end position="141"/>
    </location>
</feature>
<name>A0ABX2H4E3_9FIRM</name>
<keyword evidence="5 6" id="KW-0472">Membrane</keyword>
<evidence type="ECO:0000313" key="7">
    <source>
        <dbReference type="EMBL" id="NSG84327.1"/>
    </source>
</evidence>
<evidence type="ECO:0000256" key="4">
    <source>
        <dbReference type="ARBA" id="ARBA00022989"/>
    </source>
</evidence>
<feature type="transmembrane region" description="Helical" evidence="6">
    <location>
        <begin position="299"/>
        <end position="323"/>
    </location>
</feature>
<feature type="transmembrane region" description="Helical" evidence="6">
    <location>
        <begin position="335"/>
        <end position="352"/>
    </location>
</feature>
<keyword evidence="4 6" id="KW-1133">Transmembrane helix</keyword>
<feature type="transmembrane region" description="Helical" evidence="6">
    <location>
        <begin position="181"/>
        <end position="203"/>
    </location>
</feature>
<organism evidence="7 8">
    <name type="scientific">Blautia faecis</name>
    <dbReference type="NCBI Taxonomy" id="871665"/>
    <lineage>
        <taxon>Bacteria</taxon>
        <taxon>Bacillati</taxon>
        <taxon>Bacillota</taxon>
        <taxon>Clostridia</taxon>
        <taxon>Lachnospirales</taxon>
        <taxon>Lachnospiraceae</taxon>
        <taxon>Blautia</taxon>
    </lineage>
</organism>
<reference evidence="7 8" key="1">
    <citation type="journal article" date="2020" name="Cell Host Microbe">
        <title>Functional and Genomic Variation between Human-Derived Isolates of Lachnospiraceae Reveals Inter- and Intra-Species Diversity.</title>
        <authorList>
            <person name="Sorbara M.T."/>
            <person name="Littmann E.R."/>
            <person name="Fontana E."/>
            <person name="Moody T.U."/>
            <person name="Kohout C.E."/>
            <person name="Gjonbalaj M."/>
            <person name="Eaton V."/>
            <person name="Seok R."/>
            <person name="Leiner I.M."/>
            <person name="Pamer E.G."/>
        </authorList>
    </citation>
    <scope>NUCLEOTIDE SEQUENCE [LARGE SCALE GENOMIC DNA]</scope>
    <source>
        <strain evidence="7 8">MSK.17.74</strain>
    </source>
</reference>
<keyword evidence="3 6" id="KW-0812">Transmembrane</keyword>